<dbReference type="EMBL" id="BGPR01012054">
    <property type="protein sequence ID" value="GBN54269.1"/>
    <property type="molecule type" value="Genomic_DNA"/>
</dbReference>
<name>A0A4Y2PSU7_ARAVE</name>
<dbReference type="EMBL" id="BGPR01012060">
    <property type="protein sequence ID" value="GBN54303.1"/>
    <property type="molecule type" value="Genomic_DNA"/>
</dbReference>
<accession>A0A4Y2PSU7</accession>
<keyword evidence="3" id="KW-1185">Reference proteome</keyword>
<gene>
    <name evidence="2" type="ORF">AVEN_128644_1</name>
    <name evidence="1" type="ORF">AVEN_248600_1</name>
</gene>
<evidence type="ECO:0000313" key="1">
    <source>
        <dbReference type="EMBL" id="GBN54269.1"/>
    </source>
</evidence>
<proteinExistence type="predicted"/>
<organism evidence="1 3">
    <name type="scientific">Araneus ventricosus</name>
    <name type="common">Orbweaver spider</name>
    <name type="synonym">Epeira ventricosa</name>
    <dbReference type="NCBI Taxonomy" id="182803"/>
    <lineage>
        <taxon>Eukaryota</taxon>
        <taxon>Metazoa</taxon>
        <taxon>Ecdysozoa</taxon>
        <taxon>Arthropoda</taxon>
        <taxon>Chelicerata</taxon>
        <taxon>Arachnida</taxon>
        <taxon>Araneae</taxon>
        <taxon>Araneomorphae</taxon>
        <taxon>Entelegynae</taxon>
        <taxon>Araneoidea</taxon>
        <taxon>Araneidae</taxon>
        <taxon>Araneus</taxon>
    </lineage>
</organism>
<evidence type="ECO:0000313" key="3">
    <source>
        <dbReference type="Proteomes" id="UP000499080"/>
    </source>
</evidence>
<evidence type="ECO:0000313" key="2">
    <source>
        <dbReference type="EMBL" id="GBN54303.1"/>
    </source>
</evidence>
<comment type="caution">
    <text evidence="1">The sequence shown here is derived from an EMBL/GenBank/DDBJ whole genome shotgun (WGS) entry which is preliminary data.</text>
</comment>
<sequence>MHQSAEEIQVGAARETALASVKVRSLRNCEATLRKTKPTFPPIESGGGLSCIGGSPLAQCQLPVAILFPSLRPQDGLRSLDLFLLRLFLVRRYLVMVSLSRCRRKLVCFNKHSFFTFSYTKCTKRKYCNRQKIRTRDFDGSPRFRPP</sequence>
<reference evidence="1 3" key="1">
    <citation type="journal article" date="2019" name="Sci. Rep.">
        <title>Orb-weaving spider Araneus ventricosus genome elucidates the spidroin gene catalogue.</title>
        <authorList>
            <person name="Kono N."/>
            <person name="Nakamura H."/>
            <person name="Ohtoshi R."/>
            <person name="Moran D.A.P."/>
            <person name="Shinohara A."/>
            <person name="Yoshida Y."/>
            <person name="Fujiwara M."/>
            <person name="Mori M."/>
            <person name="Tomita M."/>
            <person name="Arakawa K."/>
        </authorList>
    </citation>
    <scope>NUCLEOTIDE SEQUENCE [LARGE SCALE GENOMIC DNA]</scope>
</reference>
<dbReference type="Proteomes" id="UP000499080">
    <property type="component" value="Unassembled WGS sequence"/>
</dbReference>
<protein>
    <submittedName>
        <fullName evidence="1">Uncharacterized protein</fullName>
    </submittedName>
</protein>
<dbReference type="AlphaFoldDB" id="A0A4Y2PSU7"/>